<accession>A0A382YVX9</accession>
<dbReference type="Gene3D" id="2.130.10.130">
    <property type="entry name" value="Integrin alpha, N-terminal"/>
    <property type="match status" value="1"/>
</dbReference>
<protein>
    <recommendedName>
        <fullName evidence="3">VCBS repeat-containing protein</fullName>
    </recommendedName>
</protein>
<dbReference type="SUPFAM" id="SSF69318">
    <property type="entry name" value="Integrin alpha N-terminal domain"/>
    <property type="match status" value="1"/>
</dbReference>
<gene>
    <name evidence="2" type="ORF">METZ01_LOCUS440280</name>
</gene>
<organism evidence="2">
    <name type="scientific">marine metagenome</name>
    <dbReference type="NCBI Taxonomy" id="408172"/>
    <lineage>
        <taxon>unclassified sequences</taxon>
        <taxon>metagenomes</taxon>
        <taxon>ecological metagenomes</taxon>
    </lineage>
</organism>
<feature type="non-terminal residue" evidence="2">
    <location>
        <position position="1"/>
    </location>
</feature>
<evidence type="ECO:0000256" key="1">
    <source>
        <dbReference type="ARBA" id="ARBA00022729"/>
    </source>
</evidence>
<proteinExistence type="predicted"/>
<evidence type="ECO:0008006" key="3">
    <source>
        <dbReference type="Google" id="ProtNLM"/>
    </source>
</evidence>
<name>A0A382YVX9_9ZZZZ</name>
<dbReference type="InterPro" id="IPR013517">
    <property type="entry name" value="FG-GAP"/>
</dbReference>
<keyword evidence="1" id="KW-0732">Signal</keyword>
<sequence>FMKTSICILLALASMGLAVEPKFRTQEIDSKIGIGYGLQLADMNGDKKTDIILCDKDKVVWYENPTWKKHQISGHLTQRDHVCIAARDLDGDGKAELAVGAQWNIAETSNQKTSGSIFYLNPTANRIGDWAPIRLPHEPTTHRMHWIKSGKGKFDLIVKPLHGRGNKGGKGDGIKVYAYRMPKDPTDEWKRTLVSNFMHDSHNFHPINWDRDGREEFLQAGLEGVYWFGRDRNNKWKHMRFTQNYAGEVRDGRLPSGKRFI</sequence>
<feature type="non-terminal residue" evidence="2">
    <location>
        <position position="261"/>
    </location>
</feature>
<evidence type="ECO:0000313" key="2">
    <source>
        <dbReference type="EMBL" id="SVD87426.1"/>
    </source>
</evidence>
<reference evidence="2" key="1">
    <citation type="submission" date="2018-05" db="EMBL/GenBank/DDBJ databases">
        <authorList>
            <person name="Lanie J.A."/>
            <person name="Ng W.-L."/>
            <person name="Kazmierczak K.M."/>
            <person name="Andrzejewski T.M."/>
            <person name="Davidsen T.M."/>
            <person name="Wayne K.J."/>
            <person name="Tettelin H."/>
            <person name="Glass J.I."/>
            <person name="Rusch D."/>
            <person name="Podicherti R."/>
            <person name="Tsui H.-C.T."/>
            <person name="Winkler M.E."/>
        </authorList>
    </citation>
    <scope>NUCLEOTIDE SEQUENCE</scope>
</reference>
<dbReference type="InterPro" id="IPR028994">
    <property type="entry name" value="Integrin_alpha_N"/>
</dbReference>
<dbReference type="Pfam" id="PF13517">
    <property type="entry name" value="FG-GAP_3"/>
    <property type="match status" value="1"/>
</dbReference>
<dbReference type="EMBL" id="UINC01178975">
    <property type="protein sequence ID" value="SVD87426.1"/>
    <property type="molecule type" value="Genomic_DNA"/>
</dbReference>
<dbReference type="AlphaFoldDB" id="A0A382YVX9"/>